<accession>A0ABQ8Z0N7</accession>
<sequence>MIISINNPKINNYELNTFQSINLRLINLDFEKIKNKMTKIAFFNHLYDPNLVVDRSAKNQNNKLPHPIQDNIFSSFRDCKPNQMYLGSKKEPNVPWIQKEPKEPHGNKKNQKQNQKNKRESQNSFVGIVLIFVVYN</sequence>
<proteinExistence type="predicted"/>
<evidence type="ECO:0000256" key="1">
    <source>
        <dbReference type="SAM" id="MobiDB-lite"/>
    </source>
</evidence>
<reference evidence="2" key="1">
    <citation type="submission" date="2022-08" db="EMBL/GenBank/DDBJ databases">
        <title>Novel sulfate-reducing endosymbionts in the free-living metamonad Anaeramoeba.</title>
        <authorList>
            <person name="Jerlstrom-Hultqvist J."/>
            <person name="Cepicka I."/>
            <person name="Gallot-Lavallee L."/>
            <person name="Salas-Leiva D."/>
            <person name="Curtis B.A."/>
            <person name="Zahonova K."/>
            <person name="Pipaliya S."/>
            <person name="Dacks J."/>
            <person name="Roger A.J."/>
        </authorList>
    </citation>
    <scope>NUCLEOTIDE SEQUENCE</scope>
    <source>
        <strain evidence="2">Schooner1</strain>
    </source>
</reference>
<name>A0ABQ8Z0N7_9EUKA</name>
<dbReference type="EMBL" id="JAOAOG010000082">
    <property type="protein sequence ID" value="KAJ6250302.1"/>
    <property type="molecule type" value="Genomic_DNA"/>
</dbReference>
<evidence type="ECO:0000313" key="3">
    <source>
        <dbReference type="Proteomes" id="UP001150062"/>
    </source>
</evidence>
<dbReference type="Proteomes" id="UP001150062">
    <property type="component" value="Unassembled WGS sequence"/>
</dbReference>
<feature type="region of interest" description="Disordered" evidence="1">
    <location>
        <begin position="84"/>
        <end position="121"/>
    </location>
</feature>
<comment type="caution">
    <text evidence="2">The sequence shown here is derived from an EMBL/GenBank/DDBJ whole genome shotgun (WGS) entry which is preliminary data.</text>
</comment>
<gene>
    <name evidence="2" type="ORF">M0813_16188</name>
</gene>
<evidence type="ECO:0000313" key="2">
    <source>
        <dbReference type="EMBL" id="KAJ6250302.1"/>
    </source>
</evidence>
<protein>
    <submittedName>
        <fullName evidence="2">Uncharacterized protein</fullName>
    </submittedName>
</protein>
<organism evidence="2 3">
    <name type="scientific">Anaeramoeba flamelloides</name>
    <dbReference type="NCBI Taxonomy" id="1746091"/>
    <lineage>
        <taxon>Eukaryota</taxon>
        <taxon>Metamonada</taxon>
        <taxon>Anaeramoebidae</taxon>
        <taxon>Anaeramoeba</taxon>
    </lineage>
</organism>
<keyword evidence="3" id="KW-1185">Reference proteome</keyword>